<evidence type="ECO:0000256" key="1">
    <source>
        <dbReference type="SAM" id="MobiDB-lite"/>
    </source>
</evidence>
<feature type="compositionally biased region" description="Basic and acidic residues" evidence="1">
    <location>
        <begin position="82"/>
        <end position="93"/>
    </location>
</feature>
<feature type="region of interest" description="Disordered" evidence="1">
    <location>
        <begin position="57"/>
        <end position="93"/>
    </location>
</feature>
<organism evidence="2">
    <name type="scientific">Arundo donax</name>
    <name type="common">Giant reed</name>
    <name type="synonym">Donax arundinaceus</name>
    <dbReference type="NCBI Taxonomy" id="35708"/>
    <lineage>
        <taxon>Eukaryota</taxon>
        <taxon>Viridiplantae</taxon>
        <taxon>Streptophyta</taxon>
        <taxon>Embryophyta</taxon>
        <taxon>Tracheophyta</taxon>
        <taxon>Spermatophyta</taxon>
        <taxon>Magnoliopsida</taxon>
        <taxon>Liliopsida</taxon>
        <taxon>Poales</taxon>
        <taxon>Poaceae</taxon>
        <taxon>PACMAD clade</taxon>
        <taxon>Arundinoideae</taxon>
        <taxon>Arundineae</taxon>
        <taxon>Arundo</taxon>
    </lineage>
</organism>
<accession>A0A0A9DM62</accession>
<dbReference type="EMBL" id="GBRH01210122">
    <property type="protein sequence ID" value="JAD87773.1"/>
    <property type="molecule type" value="Transcribed_RNA"/>
</dbReference>
<evidence type="ECO:0000313" key="2">
    <source>
        <dbReference type="EMBL" id="JAD87773.1"/>
    </source>
</evidence>
<sequence length="93" mass="10381">MSQYSDGLLVIQCQSPPPLYQQLMQQTTDNVTCHTRYKSTSKVFSVFGISMNIERSPFSKGKEKMMGDQSSTQPPLPGHGPGNKDRDAKDNKE</sequence>
<dbReference type="AlphaFoldDB" id="A0A0A9DM62"/>
<name>A0A0A9DM62_ARUDO</name>
<proteinExistence type="predicted"/>
<protein>
    <submittedName>
        <fullName evidence="2">Uncharacterized protein</fullName>
    </submittedName>
</protein>
<reference evidence="2" key="1">
    <citation type="submission" date="2014-09" db="EMBL/GenBank/DDBJ databases">
        <authorList>
            <person name="Magalhaes I.L.F."/>
            <person name="Oliveira U."/>
            <person name="Santos F.R."/>
            <person name="Vidigal T.H.D.A."/>
            <person name="Brescovit A.D."/>
            <person name="Santos A.J."/>
        </authorList>
    </citation>
    <scope>NUCLEOTIDE SEQUENCE</scope>
    <source>
        <tissue evidence="2">Shoot tissue taken approximately 20 cm above the soil surface</tissue>
    </source>
</reference>
<reference evidence="2" key="2">
    <citation type="journal article" date="2015" name="Data Brief">
        <title>Shoot transcriptome of the giant reed, Arundo donax.</title>
        <authorList>
            <person name="Barrero R.A."/>
            <person name="Guerrero F.D."/>
            <person name="Moolhuijzen P."/>
            <person name="Goolsby J.A."/>
            <person name="Tidwell J."/>
            <person name="Bellgard S.E."/>
            <person name="Bellgard M.I."/>
        </authorList>
    </citation>
    <scope>NUCLEOTIDE SEQUENCE</scope>
    <source>
        <tissue evidence="2">Shoot tissue taken approximately 20 cm above the soil surface</tissue>
    </source>
</reference>